<dbReference type="RefSeq" id="WP_378078038.1">
    <property type="nucleotide sequence ID" value="NZ_JBHLSX010000001.1"/>
</dbReference>
<evidence type="ECO:0008006" key="4">
    <source>
        <dbReference type="Google" id="ProtNLM"/>
    </source>
</evidence>
<proteinExistence type="predicted"/>
<dbReference type="Proteomes" id="UP000289954">
    <property type="component" value="Unassembled WGS sequence"/>
</dbReference>
<dbReference type="CDD" id="cd00146">
    <property type="entry name" value="PKD"/>
    <property type="match status" value="1"/>
</dbReference>
<accession>A0A402DQ37</accession>
<name>A0A402DQ37_9CELL</name>
<feature type="compositionally biased region" description="Basic and acidic residues" evidence="1">
    <location>
        <begin position="47"/>
        <end position="60"/>
    </location>
</feature>
<reference evidence="2 3" key="1">
    <citation type="submission" date="2019-01" db="EMBL/GenBank/DDBJ databases">
        <title>Draft genome sequence of Cellulomonas takizawaensis strain TKZ-21.</title>
        <authorList>
            <person name="Yamamura H."/>
            <person name="Hayashi T."/>
            <person name="Hamada M."/>
            <person name="Serisawa Y."/>
            <person name="Matsuyama K."/>
            <person name="Nakagawa Y."/>
            <person name="Otoguro M."/>
            <person name="Yanagida F."/>
            <person name="Hayakawa M."/>
        </authorList>
    </citation>
    <scope>NUCLEOTIDE SEQUENCE [LARGE SCALE GENOMIC DNA]</scope>
    <source>
        <strain evidence="2 3">NBRC12680</strain>
    </source>
</reference>
<protein>
    <recommendedName>
        <fullName evidence="4">PKD domain-containing protein</fullName>
    </recommendedName>
</protein>
<evidence type="ECO:0000256" key="1">
    <source>
        <dbReference type="SAM" id="MobiDB-lite"/>
    </source>
</evidence>
<dbReference type="AlphaFoldDB" id="A0A402DQ37"/>
<evidence type="ECO:0000313" key="2">
    <source>
        <dbReference type="EMBL" id="GCE76234.1"/>
    </source>
</evidence>
<feature type="region of interest" description="Disordered" evidence="1">
    <location>
        <begin position="13"/>
        <end position="60"/>
    </location>
</feature>
<gene>
    <name evidence="2" type="ORF">CBZ_12900</name>
</gene>
<organism evidence="2 3">
    <name type="scientific">Cellulomonas biazotea</name>
    <dbReference type="NCBI Taxonomy" id="1709"/>
    <lineage>
        <taxon>Bacteria</taxon>
        <taxon>Bacillati</taxon>
        <taxon>Actinomycetota</taxon>
        <taxon>Actinomycetes</taxon>
        <taxon>Micrococcales</taxon>
        <taxon>Cellulomonadaceae</taxon>
        <taxon>Cellulomonas</taxon>
    </lineage>
</organism>
<dbReference type="EMBL" id="BIMR01000082">
    <property type="protein sequence ID" value="GCE76234.1"/>
    <property type="molecule type" value="Genomic_DNA"/>
</dbReference>
<sequence>MGATLAIALLAAPTPVPPEGRGVGHHASTSPTGDAIDASAQRGSAVAEERAAVPAKDPGRRPEFRRAAACRDAAGVWVMGGEDGSCPPGIDNGLVLDCADEEFRQPLWRRYPVGEDGWTQWQQVDVGGCGEALPVLTLEEFRRLPLAPPVLRLQPDRGWVLVNKETIVMTERTEQTFVTNLLGRDVEVVAAPERFHYEFGDGTDLWTTSAGSPYPNHDTYRVYEQPGTFQITLTTEWSGRYRVAGDDTWHAVTGTAQTSTTSAPFEVVERRSRLVDDLCTDVPKPADC</sequence>
<comment type="caution">
    <text evidence="2">The sequence shown here is derived from an EMBL/GenBank/DDBJ whole genome shotgun (WGS) entry which is preliminary data.</text>
</comment>
<keyword evidence="3" id="KW-1185">Reference proteome</keyword>
<evidence type="ECO:0000313" key="3">
    <source>
        <dbReference type="Proteomes" id="UP000289954"/>
    </source>
</evidence>